<sequence length="265" mass="28377">MEPGVTASHRVEVATRLARAFEAKLIGLGAETIDAIPAADPFMGYVTAEWISMAHEQVDADLKNAEAAFRRDAAGVETEWRRVQDFPSHALARCARAADLVVVGVGGGGGSSYRRADPADVVMACGRPVLVTPEHGPHLHAKSIVIAWKDTREARRAVADAMPFLKRADEVIVQAVCSDDQLETAAFQTNDVVAALKRHGVNARPNVSTAHSEGVTGEIQRIADLNGADLIVAGAYGHSRAAEWAFGGVTRDLLIDPKRYVLMSH</sequence>
<reference evidence="2 3" key="1">
    <citation type="journal article" date="2008" name="BMC Genomics">
        <title>Complete genome of Phenylobacterium zucineum - a novel facultative intracellular bacterium isolated from human erythroleukemia cell line K562.</title>
        <authorList>
            <person name="Luo Y."/>
            <person name="Xu X."/>
            <person name="Ding Z."/>
            <person name="Liu Z."/>
            <person name="Zhang B."/>
            <person name="Yan Z."/>
            <person name="Sun J."/>
            <person name="Hu S."/>
            <person name="Hu X."/>
        </authorList>
    </citation>
    <scope>NUCLEOTIDE SEQUENCE [LARGE SCALE GENOMIC DNA]</scope>
    <source>
        <strain evidence="2 3">HLK1</strain>
    </source>
</reference>
<dbReference type="CDD" id="cd00293">
    <property type="entry name" value="USP-like"/>
    <property type="match status" value="1"/>
</dbReference>
<evidence type="ECO:0000313" key="3">
    <source>
        <dbReference type="Proteomes" id="UP000001868"/>
    </source>
</evidence>
<name>B4R890_PHEZH</name>
<organism evidence="2 3">
    <name type="scientific">Phenylobacterium zucineum (strain HLK1)</name>
    <dbReference type="NCBI Taxonomy" id="450851"/>
    <lineage>
        <taxon>Bacteria</taxon>
        <taxon>Pseudomonadati</taxon>
        <taxon>Pseudomonadota</taxon>
        <taxon>Alphaproteobacteria</taxon>
        <taxon>Caulobacterales</taxon>
        <taxon>Caulobacteraceae</taxon>
        <taxon>Phenylobacterium</taxon>
    </lineage>
</organism>
<accession>B4R890</accession>
<dbReference type="SUPFAM" id="SSF52402">
    <property type="entry name" value="Adenine nucleotide alpha hydrolases-like"/>
    <property type="match status" value="2"/>
</dbReference>
<dbReference type="KEGG" id="pzu:PHZ_c2799"/>
<evidence type="ECO:0000313" key="2">
    <source>
        <dbReference type="EMBL" id="ACG79208.1"/>
    </source>
</evidence>
<dbReference type="eggNOG" id="COG0589">
    <property type="taxonomic scope" value="Bacteria"/>
</dbReference>
<evidence type="ECO:0000256" key="1">
    <source>
        <dbReference type="ARBA" id="ARBA00008791"/>
    </source>
</evidence>
<comment type="similarity">
    <text evidence="1">Belongs to the universal stress protein A family.</text>
</comment>
<dbReference type="Proteomes" id="UP000001868">
    <property type="component" value="Chromosome"/>
</dbReference>
<dbReference type="PANTHER" id="PTHR46268:SF15">
    <property type="entry name" value="UNIVERSAL STRESS PROTEIN HP_0031"/>
    <property type="match status" value="1"/>
</dbReference>
<dbReference type="STRING" id="450851.PHZ_c2799"/>
<dbReference type="HOGENOM" id="CLU_049301_5_3_5"/>
<keyword evidence="3" id="KW-1185">Reference proteome</keyword>
<dbReference type="PANTHER" id="PTHR46268">
    <property type="entry name" value="STRESS RESPONSE PROTEIN NHAX"/>
    <property type="match status" value="1"/>
</dbReference>
<dbReference type="AlphaFoldDB" id="B4R890"/>
<dbReference type="EMBL" id="CP000747">
    <property type="protein sequence ID" value="ACG79208.1"/>
    <property type="molecule type" value="Genomic_DNA"/>
</dbReference>
<gene>
    <name evidence="2" type="ordered locus">PHZ_c2799</name>
</gene>
<protein>
    <submittedName>
        <fullName evidence="2">Universal stress protein UspA</fullName>
    </submittedName>
</protein>
<proteinExistence type="inferred from homology"/>
<dbReference type="Gene3D" id="3.40.50.12370">
    <property type="match status" value="1"/>
</dbReference>